<keyword evidence="6" id="KW-0028">Amino-acid biosynthesis</keyword>
<dbReference type="Gene3D" id="3.90.1150.10">
    <property type="entry name" value="Aspartate Aminotransferase, domain 1"/>
    <property type="match status" value="1"/>
</dbReference>
<dbReference type="InterPro" id="IPR024892">
    <property type="entry name" value="ArAT"/>
</dbReference>
<evidence type="ECO:0000256" key="3">
    <source>
        <dbReference type="ARBA" id="ARBA00022576"/>
    </source>
</evidence>
<sequence>MMNVILPRLRSVLTELTGHRAGAAGADNGRADDRAPILLANNESPFGPLPSVVAAIAEAAGEVNRYPDYGVAGLTADIAAWLGVDTDQVAVGCGSVGVLQMLFQAAGEPGTDILYAWRSFDAYPTLAKLAGLRPVTVPLREERHDLAAMADAITPDTRIVVVCNPNNPTGTTVRDEELKGFLDRVPRECLVVLDEAYREYVRDPGVPDGLGLLADHPNVVVVRTFSKAFGLAGLRVGYLVGHPSVAAEIRKTRLPYTVSHLAQVAARASLRAHDELMARVDQTIAERERIRAAMLAHGVPVAPSEANFVWAPLKERTAAFAAACAAENVHVRAYPGDGVRVTIGLPEAGDAFLKLIGAL</sequence>
<comment type="subunit">
    <text evidence="2 6">Homodimer.</text>
</comment>
<dbReference type="OrthoDB" id="9809616at2"/>
<dbReference type="Proteomes" id="UP000253303">
    <property type="component" value="Unassembled WGS sequence"/>
</dbReference>
<evidence type="ECO:0000256" key="2">
    <source>
        <dbReference type="ARBA" id="ARBA00011738"/>
    </source>
</evidence>
<dbReference type="NCBIfam" id="TIGR01141">
    <property type="entry name" value="hisC"/>
    <property type="match status" value="1"/>
</dbReference>
<name>A0A366M5V5_9ACTN</name>
<feature type="domain" description="Aminotransferase class I/classII large" evidence="7">
    <location>
        <begin position="37"/>
        <end position="347"/>
    </location>
</feature>
<dbReference type="InterPro" id="IPR005861">
    <property type="entry name" value="HisP_aminotrans"/>
</dbReference>
<dbReference type="GO" id="GO:0004400">
    <property type="term" value="F:histidinol-phosphate transaminase activity"/>
    <property type="evidence" value="ECO:0007669"/>
    <property type="project" value="UniProtKB-UniRule"/>
</dbReference>
<dbReference type="PANTHER" id="PTHR43643">
    <property type="entry name" value="HISTIDINOL-PHOSPHATE AMINOTRANSFERASE 2"/>
    <property type="match status" value="1"/>
</dbReference>
<dbReference type="NCBIfam" id="NF002878">
    <property type="entry name" value="PRK03321.1"/>
    <property type="match status" value="1"/>
</dbReference>
<dbReference type="Pfam" id="PF00155">
    <property type="entry name" value="Aminotran_1_2"/>
    <property type="match status" value="1"/>
</dbReference>
<evidence type="ECO:0000256" key="4">
    <source>
        <dbReference type="ARBA" id="ARBA00022679"/>
    </source>
</evidence>
<keyword evidence="4 6" id="KW-0808">Transferase</keyword>
<keyword evidence="3 6" id="KW-0032">Aminotransferase</keyword>
<dbReference type="Gene3D" id="3.40.640.10">
    <property type="entry name" value="Type I PLP-dependent aspartate aminotransferase-like (Major domain)"/>
    <property type="match status" value="1"/>
</dbReference>
<dbReference type="PANTHER" id="PTHR43643:SF3">
    <property type="entry name" value="HISTIDINOL-PHOSPHATE AMINOTRANSFERASE"/>
    <property type="match status" value="1"/>
</dbReference>
<dbReference type="InterPro" id="IPR050106">
    <property type="entry name" value="HistidinolP_aminotransfase"/>
</dbReference>
<dbReference type="CDD" id="cd00609">
    <property type="entry name" value="AAT_like"/>
    <property type="match status" value="1"/>
</dbReference>
<keyword evidence="5 6" id="KW-0663">Pyridoxal phosphate</keyword>
<dbReference type="GO" id="GO:0030170">
    <property type="term" value="F:pyridoxal phosphate binding"/>
    <property type="evidence" value="ECO:0007669"/>
    <property type="project" value="InterPro"/>
</dbReference>
<dbReference type="HAMAP" id="MF_01023">
    <property type="entry name" value="HisC_aminotrans_2"/>
    <property type="match status" value="1"/>
</dbReference>
<dbReference type="EMBL" id="QMEY01000002">
    <property type="protein sequence ID" value="RBQ20919.1"/>
    <property type="molecule type" value="Genomic_DNA"/>
</dbReference>
<comment type="similarity">
    <text evidence="6">Belongs to the class-II pyridoxal-phosphate-dependent aminotransferase family. Histidinol-phosphate aminotransferase subfamily.</text>
</comment>
<comment type="cofactor">
    <cofactor evidence="1 6">
        <name>pyridoxal 5'-phosphate</name>
        <dbReference type="ChEBI" id="CHEBI:597326"/>
    </cofactor>
</comment>
<evidence type="ECO:0000259" key="7">
    <source>
        <dbReference type="Pfam" id="PF00155"/>
    </source>
</evidence>
<keyword evidence="9" id="KW-1185">Reference proteome</keyword>
<dbReference type="AlphaFoldDB" id="A0A366M5V5"/>
<accession>A0A366M5V5</accession>
<feature type="modified residue" description="N6-(pyridoxal phosphate)lysine" evidence="6">
    <location>
        <position position="227"/>
    </location>
</feature>
<dbReference type="PROSITE" id="PS00599">
    <property type="entry name" value="AA_TRANSFER_CLASS_2"/>
    <property type="match status" value="1"/>
</dbReference>
<evidence type="ECO:0000256" key="1">
    <source>
        <dbReference type="ARBA" id="ARBA00001933"/>
    </source>
</evidence>
<dbReference type="InterPro" id="IPR004839">
    <property type="entry name" value="Aminotransferase_I/II_large"/>
</dbReference>
<dbReference type="GO" id="GO:0000105">
    <property type="term" value="P:L-histidine biosynthetic process"/>
    <property type="evidence" value="ECO:0007669"/>
    <property type="project" value="UniProtKB-UniRule"/>
</dbReference>
<dbReference type="RefSeq" id="WP_113979876.1">
    <property type="nucleotide sequence ID" value="NZ_QMEY01000002.1"/>
</dbReference>
<comment type="catalytic activity">
    <reaction evidence="6">
        <text>L-histidinol phosphate + 2-oxoglutarate = 3-(imidazol-4-yl)-2-oxopropyl phosphate + L-glutamate</text>
        <dbReference type="Rhea" id="RHEA:23744"/>
        <dbReference type="ChEBI" id="CHEBI:16810"/>
        <dbReference type="ChEBI" id="CHEBI:29985"/>
        <dbReference type="ChEBI" id="CHEBI:57766"/>
        <dbReference type="ChEBI" id="CHEBI:57980"/>
        <dbReference type="EC" id="2.6.1.9"/>
    </reaction>
</comment>
<dbReference type="SUPFAM" id="SSF53383">
    <property type="entry name" value="PLP-dependent transferases"/>
    <property type="match status" value="1"/>
</dbReference>
<dbReference type="EC" id="2.6.1.9" evidence="6"/>
<evidence type="ECO:0000313" key="9">
    <source>
        <dbReference type="Proteomes" id="UP000253303"/>
    </source>
</evidence>
<protein>
    <recommendedName>
        <fullName evidence="6">Histidinol-phosphate aminotransferase</fullName>
        <ecNumber evidence="6">2.6.1.9</ecNumber>
    </recommendedName>
    <alternativeName>
        <fullName evidence="6">Imidazole acetol-phosphate transaminase</fullName>
    </alternativeName>
</protein>
<evidence type="ECO:0000313" key="8">
    <source>
        <dbReference type="EMBL" id="RBQ20919.1"/>
    </source>
</evidence>
<dbReference type="UniPathway" id="UPA00031">
    <property type="reaction ID" value="UER00012"/>
</dbReference>
<dbReference type="InterPro" id="IPR015422">
    <property type="entry name" value="PyrdxlP-dep_Trfase_small"/>
</dbReference>
<evidence type="ECO:0000256" key="5">
    <source>
        <dbReference type="ARBA" id="ARBA00022898"/>
    </source>
</evidence>
<comment type="pathway">
    <text evidence="6">Amino-acid biosynthesis; L-histidine biosynthesis; L-histidine from 5-phospho-alpha-D-ribose 1-diphosphate: step 7/9.</text>
</comment>
<keyword evidence="6" id="KW-0368">Histidine biosynthesis</keyword>
<organism evidence="8 9">
    <name type="scientific">Spongiactinospora rosea</name>
    <dbReference type="NCBI Taxonomy" id="2248750"/>
    <lineage>
        <taxon>Bacteria</taxon>
        <taxon>Bacillati</taxon>
        <taxon>Actinomycetota</taxon>
        <taxon>Actinomycetes</taxon>
        <taxon>Streptosporangiales</taxon>
        <taxon>Streptosporangiaceae</taxon>
        <taxon>Spongiactinospora</taxon>
    </lineage>
</organism>
<dbReference type="InterPro" id="IPR015424">
    <property type="entry name" value="PyrdxlP-dep_Trfase"/>
</dbReference>
<gene>
    <name evidence="6 8" type="primary">hisC</name>
    <name evidence="8" type="ORF">DP939_07595</name>
</gene>
<comment type="caution">
    <text evidence="8">The sequence shown here is derived from an EMBL/GenBank/DDBJ whole genome shotgun (WGS) entry which is preliminary data.</text>
</comment>
<reference evidence="8 9" key="1">
    <citation type="submission" date="2018-06" db="EMBL/GenBank/DDBJ databases">
        <title>Sphaerisporangium craniellae sp. nov., isolated from a marine sponge in the South China Sea.</title>
        <authorList>
            <person name="Li L."/>
        </authorList>
    </citation>
    <scope>NUCLEOTIDE SEQUENCE [LARGE SCALE GENOMIC DNA]</scope>
    <source>
        <strain evidence="8 9">LHW63015</strain>
    </source>
</reference>
<evidence type="ECO:0000256" key="6">
    <source>
        <dbReference type="HAMAP-Rule" id="MF_01023"/>
    </source>
</evidence>
<proteinExistence type="inferred from homology"/>
<dbReference type="InterPro" id="IPR001917">
    <property type="entry name" value="Aminotrans_II_pyridoxalP_BS"/>
</dbReference>
<dbReference type="InterPro" id="IPR015421">
    <property type="entry name" value="PyrdxlP-dep_Trfase_major"/>
</dbReference>